<comment type="similarity">
    <text evidence="2 6">Belongs to the CTL (choline transporter-like) family.</text>
</comment>
<dbReference type="STRING" id="1054147.F4QER6"/>
<dbReference type="GO" id="GO:0005886">
    <property type="term" value="C:plasma membrane"/>
    <property type="evidence" value="ECO:0007669"/>
    <property type="project" value="UniProtKB-SubCell"/>
</dbReference>
<sequence>MVSGGSESKIYRKMGKGHDPRGHEVIKNKGVYDKRKCHDCLFLLLFLAFWGGMIAVAVIAVKEGNPLRLIYGTDENGNICGVDNIADGVLPANKSANFVDNKYVYYIVYTGNLISARPVCVSQCPNETHLIPDNASQLVCSYNVTPAMDQLYPNGTCAGTYASRPIFNRCIPTVLVNATDTLLDEVFKMINSKIDQDTSVKLLSDMVESWKYLIMGAFVALGLGFLWIFLLRYFAGLITWSTVLGVLGCLSLLAIQVYYQWQDAEDEYYSIPPAQRLSLQYDNVQALKVIFIIICVIGGILAFIILALWRRIMLSIAIIKESSRAVGTMPSIFFFPLFIFAWICAFVIYWVIIGFYLGTAGTPEYDENGVFLGYIANDTIRYMQIYHFFGLLWTITFILAVNQCTIAGSIALWYWVMDKKDTPYFPVWKSFGRVLRYHLGSLALGSLILAIIKFIRYVLQYVEKKFKGKEAFLARFIVKCLQCLFWCFEKFIKFLDKNAYIMISIYGYSFCKGAKRGFELILSNVLRVAAVNMISGFLLFLGRVLITVMTVGIAFYALQRVDDLTFYVIPVILIGVIAYAIATGFMSVYDMTIDTMLLCFCEDSSKNDGSAERPYFMSKRLKKFVDGGYTGSCC</sequence>
<feature type="transmembrane region" description="Helical" evidence="6">
    <location>
        <begin position="41"/>
        <end position="61"/>
    </location>
</feature>
<evidence type="ECO:0000256" key="4">
    <source>
        <dbReference type="ARBA" id="ARBA00022989"/>
    </source>
</evidence>
<proteinExistence type="inferred from homology"/>
<keyword evidence="3 6" id="KW-0812">Transmembrane</keyword>
<feature type="transmembrane region" description="Helical" evidence="6">
    <location>
        <begin position="537"/>
        <end position="558"/>
    </location>
</feature>
<dbReference type="OMA" id="GKSFCKA"/>
<gene>
    <name evidence="7" type="primary">slc44a2</name>
    <name evidence="7" type="ORF">DFA_11088</name>
</gene>
<dbReference type="PANTHER" id="PTHR12385">
    <property type="entry name" value="CHOLINE TRANSPORTER-LIKE (SLC FAMILY 44)"/>
    <property type="match status" value="1"/>
</dbReference>
<evidence type="ECO:0000313" key="8">
    <source>
        <dbReference type="Proteomes" id="UP000007797"/>
    </source>
</evidence>
<keyword evidence="5 6" id="KW-0472">Membrane</keyword>
<feature type="transmembrane region" description="Helical" evidence="6">
    <location>
        <begin position="212"/>
        <end position="230"/>
    </location>
</feature>
<feature type="transmembrane region" description="Helical" evidence="6">
    <location>
        <begin position="391"/>
        <end position="416"/>
    </location>
</feature>
<keyword evidence="8" id="KW-1185">Reference proteome</keyword>
<dbReference type="KEGG" id="dfa:DFA_11088"/>
<name>F4QER6_CACFS</name>
<dbReference type="PANTHER" id="PTHR12385:SF101">
    <property type="entry name" value="CHOLINE TRANSPORTER-LIKE PROTEIN 2"/>
    <property type="match status" value="1"/>
</dbReference>
<comment type="function">
    <text evidence="6">Choline transporter.</text>
</comment>
<feature type="transmembrane region" description="Helical" evidence="6">
    <location>
        <begin position="437"/>
        <end position="459"/>
    </location>
</feature>
<dbReference type="RefSeq" id="XP_004350030.1">
    <property type="nucleotide sequence ID" value="XM_004349980.1"/>
</dbReference>
<comment type="subcellular location">
    <subcellularLocation>
        <location evidence="6">Cell membrane</location>
        <topology evidence="6">Multi-pass membrane protein</topology>
    </subcellularLocation>
    <subcellularLocation>
        <location evidence="1">Membrane</location>
        <topology evidence="1">Multi-pass membrane protein</topology>
    </subcellularLocation>
</comment>
<feature type="transmembrane region" description="Helical" evidence="6">
    <location>
        <begin position="289"/>
        <end position="309"/>
    </location>
</feature>
<evidence type="ECO:0000313" key="7">
    <source>
        <dbReference type="EMBL" id="EGG13327.1"/>
    </source>
</evidence>
<evidence type="ECO:0000256" key="1">
    <source>
        <dbReference type="ARBA" id="ARBA00004141"/>
    </source>
</evidence>
<feature type="transmembrane region" description="Helical" evidence="6">
    <location>
        <begin position="471"/>
        <end position="488"/>
    </location>
</feature>
<dbReference type="InterPro" id="IPR007603">
    <property type="entry name" value="Choline_transptr-like"/>
</dbReference>
<dbReference type="OrthoDB" id="420519at2759"/>
<dbReference type="Pfam" id="PF04515">
    <property type="entry name" value="Choline_transpo"/>
    <property type="match status" value="1"/>
</dbReference>
<evidence type="ECO:0000256" key="3">
    <source>
        <dbReference type="ARBA" id="ARBA00022692"/>
    </source>
</evidence>
<evidence type="ECO:0000256" key="2">
    <source>
        <dbReference type="ARBA" id="ARBA00007168"/>
    </source>
</evidence>
<dbReference type="GO" id="GO:0022857">
    <property type="term" value="F:transmembrane transporter activity"/>
    <property type="evidence" value="ECO:0007669"/>
    <property type="project" value="UniProtKB-UniRule"/>
</dbReference>
<evidence type="ECO:0000256" key="6">
    <source>
        <dbReference type="RuleBase" id="RU368066"/>
    </source>
</evidence>
<protein>
    <recommendedName>
        <fullName evidence="6">Choline transporter-like protein</fullName>
    </recommendedName>
</protein>
<evidence type="ECO:0000256" key="5">
    <source>
        <dbReference type="ARBA" id="ARBA00023136"/>
    </source>
</evidence>
<accession>F4QER6</accession>
<organism evidence="7 8">
    <name type="scientific">Cavenderia fasciculata</name>
    <name type="common">Slime mold</name>
    <name type="synonym">Dictyostelium fasciculatum</name>
    <dbReference type="NCBI Taxonomy" id="261658"/>
    <lineage>
        <taxon>Eukaryota</taxon>
        <taxon>Amoebozoa</taxon>
        <taxon>Evosea</taxon>
        <taxon>Eumycetozoa</taxon>
        <taxon>Dictyostelia</taxon>
        <taxon>Acytosteliales</taxon>
        <taxon>Cavenderiaceae</taxon>
        <taxon>Cavenderia</taxon>
    </lineage>
</organism>
<feature type="transmembrane region" description="Helical" evidence="6">
    <location>
        <begin position="330"/>
        <end position="357"/>
    </location>
</feature>
<keyword evidence="4 6" id="KW-1133">Transmembrane helix</keyword>
<reference evidence="8" key="1">
    <citation type="journal article" date="2011" name="Genome Res.">
        <title>Phylogeny-wide analysis of social amoeba genomes highlights ancient origins for complex intercellular communication.</title>
        <authorList>
            <person name="Heidel A.J."/>
            <person name="Lawal H.M."/>
            <person name="Felder M."/>
            <person name="Schilde C."/>
            <person name="Helps N.R."/>
            <person name="Tunggal B."/>
            <person name="Rivero F."/>
            <person name="John U."/>
            <person name="Schleicher M."/>
            <person name="Eichinger L."/>
            <person name="Platzer M."/>
            <person name="Noegel A.A."/>
            <person name="Schaap P."/>
            <person name="Gloeckner G."/>
        </authorList>
    </citation>
    <scope>NUCLEOTIDE SEQUENCE [LARGE SCALE GENOMIC DNA]</scope>
    <source>
        <strain evidence="8">SH3</strain>
    </source>
</reference>
<feature type="transmembrane region" description="Helical" evidence="6">
    <location>
        <begin position="564"/>
        <end position="588"/>
    </location>
</feature>
<feature type="transmembrane region" description="Helical" evidence="6">
    <location>
        <begin position="237"/>
        <end position="259"/>
    </location>
</feature>
<dbReference type="Proteomes" id="UP000007797">
    <property type="component" value="Unassembled WGS sequence"/>
</dbReference>
<dbReference type="GeneID" id="14866200"/>
<dbReference type="EMBL" id="GL883029">
    <property type="protein sequence ID" value="EGG13327.1"/>
    <property type="molecule type" value="Genomic_DNA"/>
</dbReference>
<dbReference type="AlphaFoldDB" id="F4QER6"/>